<evidence type="ECO:0000313" key="3">
    <source>
        <dbReference type="EMBL" id="MBP1296448.1"/>
    </source>
</evidence>
<evidence type="ECO:0000259" key="2">
    <source>
        <dbReference type="SMART" id="SM00903"/>
    </source>
</evidence>
<feature type="domain" description="Flavin reductase like" evidence="2">
    <location>
        <begin position="31"/>
        <end position="179"/>
    </location>
</feature>
<organism evidence="3 4">
    <name type="scientific">Bradyrhizobium elkanii</name>
    <dbReference type="NCBI Taxonomy" id="29448"/>
    <lineage>
        <taxon>Bacteria</taxon>
        <taxon>Pseudomonadati</taxon>
        <taxon>Pseudomonadota</taxon>
        <taxon>Alphaproteobacteria</taxon>
        <taxon>Hyphomicrobiales</taxon>
        <taxon>Nitrobacteraceae</taxon>
        <taxon>Bradyrhizobium</taxon>
    </lineage>
</organism>
<dbReference type="RefSeq" id="WP_157790974.1">
    <property type="nucleotide sequence ID" value="NZ_JAFICZ010000001.1"/>
</dbReference>
<evidence type="ECO:0000256" key="1">
    <source>
        <dbReference type="ARBA" id="ARBA00023002"/>
    </source>
</evidence>
<proteinExistence type="predicted"/>
<name>A0A8I1YHE7_BRAEL</name>
<keyword evidence="1 3" id="KW-0560">Oxidoreductase</keyword>
<comment type="caution">
    <text evidence="3">The sequence shown here is derived from an EMBL/GenBank/DDBJ whole genome shotgun (WGS) entry which is preliminary data.</text>
</comment>
<protein>
    <submittedName>
        <fullName evidence="3">Flavin reductase</fullName>
        <ecNumber evidence="3">1.5.1.-</ecNumber>
    </submittedName>
</protein>
<dbReference type="GO" id="GO:0010181">
    <property type="term" value="F:FMN binding"/>
    <property type="evidence" value="ECO:0007669"/>
    <property type="project" value="InterPro"/>
</dbReference>
<dbReference type="GO" id="GO:0042602">
    <property type="term" value="F:riboflavin reductase (NADPH) activity"/>
    <property type="evidence" value="ECO:0007669"/>
    <property type="project" value="TreeGrafter"/>
</dbReference>
<sequence length="192" mass="20355">MRHHLETGVSTHASPWDLASGPQPDAFRAVMRRVVGGVAVVGTLREERPWGMTVSAYTPVCMEPPTLLVCINAKTVTAADIESNRKFSLNLLSEAQAGLSQRCAQAGASKYLDGDVVPADELPVPSSTPVLREAIATLDCDASEIRRIGTHVVVIGAIRTILAPASLRPLLYGQGRYLKTVAFDLAPAGPSA</sequence>
<dbReference type="AlphaFoldDB" id="A0A8I1YHE7"/>
<dbReference type="InterPro" id="IPR002563">
    <property type="entry name" value="Flavin_Rdtase-like_dom"/>
</dbReference>
<dbReference type="InterPro" id="IPR012349">
    <property type="entry name" value="Split_barrel_FMN-bd"/>
</dbReference>
<reference evidence="3" key="1">
    <citation type="submission" date="2021-02" db="EMBL/GenBank/DDBJ databases">
        <title>Genomic Encyclopedia of Type Strains, Phase IV (KMG-V): Genome sequencing to study the core and pangenomes of soil and plant-associated prokaryotes.</title>
        <authorList>
            <person name="Whitman W."/>
        </authorList>
    </citation>
    <scope>NUCLEOTIDE SEQUENCE</scope>
    <source>
        <strain evidence="3">USDA 406</strain>
    </source>
</reference>
<dbReference type="InterPro" id="IPR050268">
    <property type="entry name" value="NADH-dep_flavin_reductase"/>
</dbReference>
<dbReference type="SMART" id="SM00903">
    <property type="entry name" value="Flavin_Reduct"/>
    <property type="match status" value="1"/>
</dbReference>
<accession>A0A8I1YHE7</accession>
<dbReference type="SUPFAM" id="SSF50475">
    <property type="entry name" value="FMN-binding split barrel"/>
    <property type="match status" value="1"/>
</dbReference>
<dbReference type="Pfam" id="PF01613">
    <property type="entry name" value="Flavin_Reduct"/>
    <property type="match status" value="1"/>
</dbReference>
<dbReference type="EMBL" id="JAFICZ010000001">
    <property type="protein sequence ID" value="MBP1296448.1"/>
    <property type="molecule type" value="Genomic_DNA"/>
</dbReference>
<dbReference type="Proteomes" id="UP000673383">
    <property type="component" value="Unassembled WGS sequence"/>
</dbReference>
<dbReference type="Gene3D" id="2.30.110.10">
    <property type="entry name" value="Electron Transport, Fmn-binding Protein, Chain A"/>
    <property type="match status" value="1"/>
</dbReference>
<evidence type="ECO:0000313" key="4">
    <source>
        <dbReference type="Proteomes" id="UP000673383"/>
    </source>
</evidence>
<dbReference type="PANTHER" id="PTHR30466">
    <property type="entry name" value="FLAVIN REDUCTASE"/>
    <property type="match status" value="1"/>
</dbReference>
<dbReference type="PANTHER" id="PTHR30466:SF1">
    <property type="entry name" value="FMN REDUCTASE (NADH) RUTF"/>
    <property type="match status" value="1"/>
</dbReference>
<gene>
    <name evidence="3" type="ORF">JOH49_006201</name>
</gene>
<dbReference type="EC" id="1.5.1.-" evidence="3"/>